<organism evidence="4 5">
    <name type="scientific">Schaalia hyovaginalis</name>
    <dbReference type="NCBI Taxonomy" id="29316"/>
    <lineage>
        <taxon>Bacteria</taxon>
        <taxon>Bacillati</taxon>
        <taxon>Actinomycetota</taxon>
        <taxon>Actinomycetes</taxon>
        <taxon>Actinomycetales</taxon>
        <taxon>Actinomycetaceae</taxon>
        <taxon>Schaalia</taxon>
    </lineage>
</organism>
<sequence>MYTWISSESDREQWQAFVDAAKEVNPDFALEFEGPSFNDYFTKVKTRMVASDAPCLLTTQAARAQELAGILAPLDDLMEANGVDVSIYNEAMIKGMTVDGSVVALPYDAEPDVLYYNRQMFKNAGLEEPTTSYSTEQWLSDLKALTKDGKWGLAVKPNLMDNAPGALGFSFGGSVSEDGEVTISEPEFVEGVQYAFDLVAKEGVAQAPNAADGDAPSQGAFTSGSAAMLFDGPWMYSTFEEALGENLGVAVIPNPTGKSIGVIQGSGFGISRSCQDKEGAFKILMQLVTPEVIGKVAGTRGTVPSVSSVVDQWAADKPADNVEAINYLLDNGTPLVTTTAWNQISTSFLQYSPEGFRGARTAEDILTSIAESSN</sequence>
<dbReference type="EMBL" id="JACHMK010000001">
    <property type="protein sequence ID" value="MBB6333518.1"/>
    <property type="molecule type" value="Genomic_DNA"/>
</dbReference>
<dbReference type="Proteomes" id="UP000617426">
    <property type="component" value="Unassembled WGS sequence"/>
</dbReference>
<evidence type="ECO:0000256" key="1">
    <source>
        <dbReference type="ARBA" id="ARBA00008520"/>
    </source>
</evidence>
<gene>
    <name evidence="4" type="ORF">HD592_000083</name>
</gene>
<keyword evidence="3" id="KW-0732">Signal</keyword>
<evidence type="ECO:0000256" key="3">
    <source>
        <dbReference type="ARBA" id="ARBA00022729"/>
    </source>
</evidence>
<comment type="similarity">
    <text evidence="1">Belongs to the bacterial solute-binding protein 1 family.</text>
</comment>
<dbReference type="GO" id="GO:0042956">
    <property type="term" value="P:maltodextrin transmembrane transport"/>
    <property type="evidence" value="ECO:0007669"/>
    <property type="project" value="TreeGrafter"/>
</dbReference>
<name>A0A923IWN9_9ACTO</name>
<dbReference type="PANTHER" id="PTHR30061">
    <property type="entry name" value="MALTOSE-BINDING PERIPLASMIC PROTEIN"/>
    <property type="match status" value="1"/>
</dbReference>
<dbReference type="CDD" id="cd13585">
    <property type="entry name" value="PBP2_TMBP_like"/>
    <property type="match status" value="1"/>
</dbReference>
<dbReference type="Pfam" id="PF01547">
    <property type="entry name" value="SBP_bac_1"/>
    <property type="match status" value="1"/>
</dbReference>
<evidence type="ECO:0000256" key="2">
    <source>
        <dbReference type="ARBA" id="ARBA00022448"/>
    </source>
</evidence>
<accession>A0A923IWN9</accession>
<protein>
    <submittedName>
        <fullName evidence="4">Multiple sugar transport system substrate-binding protein</fullName>
    </submittedName>
</protein>
<proteinExistence type="inferred from homology"/>
<dbReference type="RefSeq" id="WP_246429951.1">
    <property type="nucleotide sequence ID" value="NZ_JACHMK010000001.1"/>
</dbReference>
<reference evidence="4" key="1">
    <citation type="submission" date="2020-08" db="EMBL/GenBank/DDBJ databases">
        <title>Sequencing the genomes of 1000 actinobacteria strains.</title>
        <authorList>
            <person name="Klenk H.-P."/>
        </authorList>
    </citation>
    <scope>NUCLEOTIDE SEQUENCE</scope>
    <source>
        <strain evidence="4">DSM 10695</strain>
    </source>
</reference>
<evidence type="ECO:0000313" key="4">
    <source>
        <dbReference type="EMBL" id="MBB6333518.1"/>
    </source>
</evidence>
<dbReference type="SUPFAM" id="SSF53850">
    <property type="entry name" value="Periplasmic binding protein-like II"/>
    <property type="match status" value="1"/>
</dbReference>
<keyword evidence="2" id="KW-0813">Transport</keyword>
<keyword evidence="5" id="KW-1185">Reference proteome</keyword>
<comment type="caution">
    <text evidence="4">The sequence shown here is derived from an EMBL/GenBank/DDBJ whole genome shotgun (WGS) entry which is preliminary data.</text>
</comment>
<dbReference type="Gene3D" id="3.40.190.10">
    <property type="entry name" value="Periplasmic binding protein-like II"/>
    <property type="match status" value="1"/>
</dbReference>
<dbReference type="GO" id="GO:1901982">
    <property type="term" value="F:maltose binding"/>
    <property type="evidence" value="ECO:0007669"/>
    <property type="project" value="TreeGrafter"/>
</dbReference>
<dbReference type="InterPro" id="IPR006059">
    <property type="entry name" value="SBP"/>
</dbReference>
<dbReference type="GO" id="GO:0015768">
    <property type="term" value="P:maltose transport"/>
    <property type="evidence" value="ECO:0007669"/>
    <property type="project" value="TreeGrafter"/>
</dbReference>
<dbReference type="AlphaFoldDB" id="A0A923IWN9"/>
<dbReference type="GO" id="GO:0055052">
    <property type="term" value="C:ATP-binding cassette (ABC) transporter complex, substrate-binding subunit-containing"/>
    <property type="evidence" value="ECO:0007669"/>
    <property type="project" value="TreeGrafter"/>
</dbReference>
<dbReference type="PANTHER" id="PTHR30061:SF50">
    <property type="entry name" value="MALTOSE_MALTODEXTRIN-BINDING PERIPLASMIC PROTEIN"/>
    <property type="match status" value="1"/>
</dbReference>
<keyword evidence="4" id="KW-0762">Sugar transport</keyword>
<evidence type="ECO:0000313" key="5">
    <source>
        <dbReference type="Proteomes" id="UP000617426"/>
    </source>
</evidence>